<evidence type="ECO:0000313" key="1">
    <source>
        <dbReference type="EMBL" id="SVE44015.1"/>
    </source>
</evidence>
<feature type="non-terminal residue" evidence="1">
    <location>
        <position position="117"/>
    </location>
</feature>
<dbReference type="EMBL" id="UINC01217423">
    <property type="protein sequence ID" value="SVE44015.1"/>
    <property type="molecule type" value="Genomic_DNA"/>
</dbReference>
<accession>A0A383DID6</accession>
<proteinExistence type="predicted"/>
<reference evidence="1" key="1">
    <citation type="submission" date="2018-05" db="EMBL/GenBank/DDBJ databases">
        <authorList>
            <person name="Lanie J.A."/>
            <person name="Ng W.-L."/>
            <person name="Kazmierczak K.M."/>
            <person name="Andrzejewski T.M."/>
            <person name="Davidsen T.M."/>
            <person name="Wayne K.J."/>
            <person name="Tettelin H."/>
            <person name="Glass J.I."/>
            <person name="Rusch D."/>
            <person name="Podicherti R."/>
            <person name="Tsui H.-C.T."/>
            <person name="Winkler M.E."/>
        </authorList>
    </citation>
    <scope>NUCLEOTIDE SEQUENCE</scope>
</reference>
<gene>
    <name evidence="1" type="ORF">METZ01_LOCUS496869</name>
</gene>
<dbReference type="AlphaFoldDB" id="A0A383DID6"/>
<name>A0A383DID6_9ZZZZ</name>
<organism evidence="1">
    <name type="scientific">marine metagenome</name>
    <dbReference type="NCBI Taxonomy" id="408172"/>
    <lineage>
        <taxon>unclassified sequences</taxon>
        <taxon>metagenomes</taxon>
        <taxon>ecological metagenomes</taxon>
    </lineage>
</organism>
<protein>
    <submittedName>
        <fullName evidence="1">Uncharacterized protein</fullName>
    </submittedName>
</protein>
<sequence length="117" mass="11668">MKKLIALFAVTMLATTSAIASIALSGVGSVTFNDGGTAASDYDYEATLTVVGTAGTTTVTGVYSMEGASLATDSLDMATKIGPLTIAADMHNEDSSDDACTTACTNSGDPIADIADS</sequence>